<dbReference type="InterPro" id="IPR001139">
    <property type="entry name" value="Glyco_hydro_30"/>
</dbReference>
<evidence type="ECO:0000259" key="7">
    <source>
        <dbReference type="Pfam" id="PF02055"/>
    </source>
</evidence>
<protein>
    <recommendedName>
        <fullName evidence="3 6">Glucosylceramidase</fullName>
        <ecNumber evidence="3 6">3.2.1.45</ecNumber>
    </recommendedName>
</protein>
<proteinExistence type="inferred from homology"/>
<dbReference type="InterPro" id="IPR033452">
    <property type="entry name" value="GH30_C"/>
</dbReference>
<evidence type="ECO:0000313" key="10">
    <source>
        <dbReference type="Proteomes" id="UP001195483"/>
    </source>
</evidence>
<keyword evidence="6" id="KW-0443">Lipid metabolism</keyword>
<dbReference type="SUPFAM" id="SSF51445">
    <property type="entry name" value="(Trans)glycosidases"/>
    <property type="match status" value="1"/>
</dbReference>
<dbReference type="Pfam" id="PF02055">
    <property type="entry name" value="Glyco_hydro_30"/>
    <property type="match status" value="1"/>
</dbReference>
<dbReference type="Proteomes" id="UP001195483">
    <property type="component" value="Unassembled WGS sequence"/>
</dbReference>
<evidence type="ECO:0000313" key="9">
    <source>
        <dbReference type="EMBL" id="KAK3592288.1"/>
    </source>
</evidence>
<dbReference type="AlphaFoldDB" id="A0AAE0VVK9"/>
<feature type="domain" description="Glycosyl hydrolase family 30 TIM-barrel" evidence="7">
    <location>
        <begin position="86"/>
        <end position="421"/>
    </location>
</feature>
<feature type="domain" description="Glycosyl hydrolase family 30 beta sandwich" evidence="8">
    <location>
        <begin position="424"/>
        <end position="487"/>
    </location>
</feature>
<dbReference type="InterPro" id="IPR017853">
    <property type="entry name" value="GH"/>
</dbReference>
<keyword evidence="5 6" id="KW-0378">Hydrolase</keyword>
<comment type="catalytic activity">
    <reaction evidence="1">
        <text>a beta-D-glucosyl-(1&lt;-&gt;1')-N-acylsphing-4-enine + H2O = an N-acylsphing-4-enine + D-glucose</text>
        <dbReference type="Rhea" id="RHEA:13269"/>
        <dbReference type="ChEBI" id="CHEBI:4167"/>
        <dbReference type="ChEBI" id="CHEBI:15377"/>
        <dbReference type="ChEBI" id="CHEBI:22801"/>
        <dbReference type="ChEBI" id="CHEBI:52639"/>
        <dbReference type="EC" id="3.2.1.45"/>
    </reaction>
    <physiologicalReaction direction="left-to-right" evidence="1">
        <dbReference type="Rhea" id="RHEA:13270"/>
    </physiologicalReaction>
</comment>
<keyword evidence="6" id="KW-0326">Glycosidase</keyword>
<dbReference type="EMBL" id="JAEAOA010001926">
    <property type="protein sequence ID" value="KAK3592288.1"/>
    <property type="molecule type" value="Genomic_DNA"/>
</dbReference>
<evidence type="ECO:0000256" key="6">
    <source>
        <dbReference type="RuleBase" id="RU361188"/>
    </source>
</evidence>
<gene>
    <name evidence="9" type="ORF">CHS0354_032678</name>
</gene>
<dbReference type="GO" id="GO:0016020">
    <property type="term" value="C:membrane"/>
    <property type="evidence" value="ECO:0007669"/>
    <property type="project" value="GOC"/>
</dbReference>
<accession>A0AAE0VVK9</accession>
<organism evidence="9 10">
    <name type="scientific">Potamilus streckersoni</name>
    <dbReference type="NCBI Taxonomy" id="2493646"/>
    <lineage>
        <taxon>Eukaryota</taxon>
        <taxon>Metazoa</taxon>
        <taxon>Spiralia</taxon>
        <taxon>Lophotrochozoa</taxon>
        <taxon>Mollusca</taxon>
        <taxon>Bivalvia</taxon>
        <taxon>Autobranchia</taxon>
        <taxon>Heteroconchia</taxon>
        <taxon>Palaeoheterodonta</taxon>
        <taxon>Unionida</taxon>
        <taxon>Unionoidea</taxon>
        <taxon>Unionidae</taxon>
        <taxon>Ambleminae</taxon>
        <taxon>Lampsilini</taxon>
        <taxon>Potamilus</taxon>
    </lineage>
</organism>
<reference evidence="9" key="3">
    <citation type="submission" date="2023-05" db="EMBL/GenBank/DDBJ databases">
        <authorList>
            <person name="Smith C.H."/>
        </authorList>
    </citation>
    <scope>NUCLEOTIDE SEQUENCE</scope>
    <source>
        <strain evidence="9">CHS0354</strain>
        <tissue evidence="9">Mantle</tissue>
    </source>
</reference>
<dbReference type="InterPro" id="IPR013780">
    <property type="entry name" value="Glyco_hydro_b"/>
</dbReference>
<sequence length="490" mass="54700">MISKPSVAKPFYIKMFAVYRHVILLFATPTLLEALVLAGDNSVLEVWLTTGDGHKKLSHESSVHASQGTNGGQLVMVNRNMHYQTVDGFGAAISNSAAYVIYHSPQRHEIMQNLFGSSGIGISYIRLTMGGSDLQAVPPYTYDDLLSGETTDFNLNHFSIDKDREFIIPILKEAISINPKLKIIASPWTAPAWMKTSHTLFGGAFRGEDRFYQALSQYFLKFIQAYAAEGIPIDSITIQNEPMLSRDSYPTMTMSWENQRDLVKTYLGPLFKSHNIKSKIIIFDHNWSGSDYPDHILADSTASSFIAGVAWHCYEGRHDTPLYFHDKHPNVGMYFTECSGGGWDTNSAGTLVFNMRNLFIGQTRAFAKTVLLWNLALDEHSGPKVGVHGCQDCRGVVTVNSIGGYQKNIEYYSIGHMSKFVQPGAIRLESPYFGWDDLHTVAFKNPDESVVIVIVNANSGHTKSFTVEIDGKHFHYSNLPNQSVVTFILK</sequence>
<dbReference type="Gene3D" id="3.20.20.80">
    <property type="entry name" value="Glycosidases"/>
    <property type="match status" value="1"/>
</dbReference>
<reference evidence="9" key="1">
    <citation type="journal article" date="2021" name="Genome Biol. Evol.">
        <title>A High-Quality Reference Genome for a Parasitic Bivalve with Doubly Uniparental Inheritance (Bivalvia: Unionida).</title>
        <authorList>
            <person name="Smith C.H."/>
        </authorList>
    </citation>
    <scope>NUCLEOTIDE SEQUENCE</scope>
    <source>
        <strain evidence="9">CHS0354</strain>
    </source>
</reference>
<dbReference type="EC" id="3.2.1.45" evidence="3 6"/>
<dbReference type="PRINTS" id="PR00843">
    <property type="entry name" value="GLHYDRLASE30"/>
</dbReference>
<comment type="caution">
    <text evidence="9">The sequence shown here is derived from an EMBL/GenBank/DDBJ whole genome shotgun (WGS) entry which is preliminary data.</text>
</comment>
<keyword evidence="4" id="KW-0732">Signal</keyword>
<dbReference type="PANTHER" id="PTHR11069">
    <property type="entry name" value="GLUCOSYLCERAMIDASE"/>
    <property type="match status" value="1"/>
</dbReference>
<keyword evidence="6" id="KW-0746">Sphingolipid metabolism</keyword>
<evidence type="ECO:0000259" key="8">
    <source>
        <dbReference type="Pfam" id="PF17189"/>
    </source>
</evidence>
<dbReference type="Gene3D" id="2.60.40.1180">
    <property type="entry name" value="Golgi alpha-mannosidase II"/>
    <property type="match status" value="1"/>
</dbReference>
<dbReference type="GO" id="GO:0004348">
    <property type="term" value="F:glucosylceramidase activity"/>
    <property type="evidence" value="ECO:0007669"/>
    <property type="project" value="UniProtKB-EC"/>
</dbReference>
<comment type="similarity">
    <text evidence="2 6">Belongs to the glycosyl hydrolase 30 family.</text>
</comment>
<keyword evidence="10" id="KW-1185">Reference proteome</keyword>
<dbReference type="PANTHER" id="PTHR11069:SF23">
    <property type="entry name" value="LYSOSOMAL ACID GLUCOSYLCERAMIDASE"/>
    <property type="match status" value="1"/>
</dbReference>
<dbReference type="InterPro" id="IPR033453">
    <property type="entry name" value="Glyco_hydro_30_TIM-barrel"/>
</dbReference>
<dbReference type="SUPFAM" id="SSF51011">
    <property type="entry name" value="Glycosyl hydrolase domain"/>
    <property type="match status" value="1"/>
</dbReference>
<dbReference type="Pfam" id="PF17189">
    <property type="entry name" value="Glyco_hydro_30C"/>
    <property type="match status" value="1"/>
</dbReference>
<evidence type="ECO:0000256" key="1">
    <source>
        <dbReference type="ARBA" id="ARBA00001013"/>
    </source>
</evidence>
<evidence type="ECO:0000256" key="4">
    <source>
        <dbReference type="ARBA" id="ARBA00022729"/>
    </source>
</evidence>
<evidence type="ECO:0000256" key="5">
    <source>
        <dbReference type="ARBA" id="ARBA00022801"/>
    </source>
</evidence>
<reference evidence="9" key="2">
    <citation type="journal article" date="2021" name="Genome Biol. Evol.">
        <title>Developing a high-quality reference genome for a parasitic bivalve with doubly uniparental inheritance (Bivalvia: Unionida).</title>
        <authorList>
            <person name="Smith C.H."/>
        </authorList>
    </citation>
    <scope>NUCLEOTIDE SEQUENCE</scope>
    <source>
        <strain evidence="9">CHS0354</strain>
        <tissue evidence="9">Mantle</tissue>
    </source>
</reference>
<dbReference type="GO" id="GO:0006680">
    <property type="term" value="P:glucosylceramide catabolic process"/>
    <property type="evidence" value="ECO:0007669"/>
    <property type="project" value="TreeGrafter"/>
</dbReference>
<evidence type="ECO:0000256" key="2">
    <source>
        <dbReference type="ARBA" id="ARBA00005382"/>
    </source>
</evidence>
<name>A0AAE0VVK9_9BIVA</name>
<evidence type="ECO:0000256" key="3">
    <source>
        <dbReference type="ARBA" id="ARBA00012658"/>
    </source>
</evidence>